<protein>
    <recommendedName>
        <fullName evidence="3">F-box domain-containing protein</fullName>
    </recommendedName>
</protein>
<reference evidence="1 2" key="1">
    <citation type="journal article" date="2024" name="J Genomics">
        <title>Draft genome sequencing and assembly of Favolaschia claudopus CIRM-BRFM 2984 isolated from oak limbs.</title>
        <authorList>
            <person name="Navarro D."/>
            <person name="Drula E."/>
            <person name="Chaduli D."/>
            <person name="Cazenave R."/>
            <person name="Ahrendt S."/>
            <person name="Wang J."/>
            <person name="Lipzen A."/>
            <person name="Daum C."/>
            <person name="Barry K."/>
            <person name="Grigoriev I.V."/>
            <person name="Favel A."/>
            <person name="Rosso M.N."/>
            <person name="Martin F."/>
        </authorList>
    </citation>
    <scope>NUCLEOTIDE SEQUENCE [LARGE SCALE GENOMIC DNA]</scope>
    <source>
        <strain evidence="1 2">CIRM-BRFM 2984</strain>
    </source>
</reference>
<dbReference type="EMBL" id="JAWWNJ010000047">
    <property type="protein sequence ID" value="KAK7017680.1"/>
    <property type="molecule type" value="Genomic_DNA"/>
</dbReference>
<gene>
    <name evidence="1" type="ORF">R3P38DRAFT_2984754</name>
</gene>
<keyword evidence="2" id="KW-1185">Reference proteome</keyword>
<proteinExistence type="predicted"/>
<comment type="caution">
    <text evidence="1">The sequence shown here is derived from an EMBL/GenBank/DDBJ whole genome shotgun (WGS) entry which is preliminary data.</text>
</comment>
<evidence type="ECO:0008006" key="3">
    <source>
        <dbReference type="Google" id="ProtNLM"/>
    </source>
</evidence>
<accession>A0AAW0AY77</accession>
<evidence type="ECO:0000313" key="2">
    <source>
        <dbReference type="Proteomes" id="UP001362999"/>
    </source>
</evidence>
<evidence type="ECO:0000313" key="1">
    <source>
        <dbReference type="EMBL" id="KAK7017680.1"/>
    </source>
</evidence>
<dbReference type="AlphaFoldDB" id="A0AAW0AY77"/>
<organism evidence="1 2">
    <name type="scientific">Favolaschia claudopus</name>
    <dbReference type="NCBI Taxonomy" id="2862362"/>
    <lineage>
        <taxon>Eukaryota</taxon>
        <taxon>Fungi</taxon>
        <taxon>Dikarya</taxon>
        <taxon>Basidiomycota</taxon>
        <taxon>Agaricomycotina</taxon>
        <taxon>Agaricomycetes</taxon>
        <taxon>Agaricomycetidae</taxon>
        <taxon>Agaricales</taxon>
        <taxon>Marasmiineae</taxon>
        <taxon>Mycenaceae</taxon>
        <taxon>Favolaschia</taxon>
    </lineage>
</organism>
<name>A0AAW0AY77_9AGAR</name>
<sequence length="239" mass="27581">MSQTDVDESALPPDLEREIFEICALTHPRSISKLLRVARRVKEWAEPFLYRTIIVPLEFTFKSDHFPIFTWNALQRAMDTKPPSFSAAALRNLMIIQVYNEIFNSSPLAGGIGQLLALCTGVERLELRYSPVNSTRLVHTQLQPTRLYVELEETLFRNFPPSHSFFSQLTHFQIGSWPVRNVERVRNLALLPRLTHIGGYWVPRASNVIRQILHAYKESIQLSDAHSEYTHPDLWASQN</sequence>
<dbReference type="Proteomes" id="UP001362999">
    <property type="component" value="Unassembled WGS sequence"/>
</dbReference>